<gene>
    <name evidence="7" type="ORF">DYB26_013195</name>
    <name evidence="6" type="ORF">DYB31_009700</name>
    <name evidence="5" type="ORF">DYB36_003240</name>
</gene>
<accession>A0A397AZU1</accession>
<evidence type="ECO:0000256" key="3">
    <source>
        <dbReference type="PIRSR" id="PIRSR000097-3"/>
    </source>
</evidence>
<dbReference type="Pfam" id="PF00248">
    <property type="entry name" value="Aldo_ket_red"/>
    <property type="match status" value="1"/>
</dbReference>
<reference evidence="8 9" key="1">
    <citation type="submission" date="2018-08" db="EMBL/GenBank/DDBJ databases">
        <title>Aphanomyces genome sequencing and annotation.</title>
        <authorList>
            <person name="Minardi D."/>
            <person name="Oidtmann B."/>
            <person name="Van Der Giezen M."/>
            <person name="Studholme D.J."/>
        </authorList>
    </citation>
    <scope>NUCLEOTIDE SEQUENCE [LARGE SCALE GENOMIC DNA]</scope>
    <source>
        <strain evidence="6 9">197901</strain>
        <strain evidence="7 10">FDL457</strain>
        <strain evidence="5 8">Kv</strain>
    </source>
</reference>
<dbReference type="GO" id="GO:0016491">
    <property type="term" value="F:oxidoreductase activity"/>
    <property type="evidence" value="ECO:0007669"/>
    <property type="project" value="InterPro"/>
</dbReference>
<feature type="site" description="Lowers pKa of active site Tyr" evidence="3">
    <location>
        <position position="74"/>
    </location>
</feature>
<evidence type="ECO:0000256" key="2">
    <source>
        <dbReference type="PIRSR" id="PIRSR000097-2"/>
    </source>
</evidence>
<sequence length="290" mass="32011">MKLATGADIPDVAIGTYRLRGDDAERVVYDALCVGYRHIDTAAVYRNEVAVGRAIRRAIDENILTRPELFVTTKVSPKHMGYAKTVEAIQVSLRDLGLDYIDLMLLHWPGTQGKKADSPLQLPNRVGSMEALTEAFNAGTLKAVGVSNYLRAHFVGLDHFPIHVNQVEFHPLQWTAETHELVGYCRRRHMVMAAYSSLGEGSLLDDVAYPELAHVARQVGAPATVAQVLLAWGHSHGWVVIPKASSKARIQENWDATRQVTLSDEHMASINAIVDRVGPVKFCWDPSVIA</sequence>
<dbReference type="PANTHER" id="PTHR43827:SF10">
    <property type="entry name" value="ZGC:110366"/>
    <property type="match status" value="1"/>
</dbReference>
<evidence type="ECO:0000259" key="4">
    <source>
        <dbReference type="Pfam" id="PF00248"/>
    </source>
</evidence>
<proteinExistence type="predicted"/>
<dbReference type="InterPro" id="IPR020471">
    <property type="entry name" value="AKR"/>
</dbReference>
<evidence type="ECO:0000313" key="10">
    <source>
        <dbReference type="Proteomes" id="UP000286510"/>
    </source>
</evidence>
<dbReference type="Proteomes" id="UP000265427">
    <property type="component" value="Unassembled WGS sequence"/>
</dbReference>
<dbReference type="SUPFAM" id="SSF51430">
    <property type="entry name" value="NAD(P)-linked oxidoreductase"/>
    <property type="match status" value="1"/>
</dbReference>
<dbReference type="PROSITE" id="PS00798">
    <property type="entry name" value="ALDOKETO_REDUCTASE_1"/>
    <property type="match status" value="1"/>
</dbReference>
<dbReference type="AlphaFoldDB" id="A0A397AZU1"/>
<protein>
    <recommendedName>
        <fullName evidence="4">NADP-dependent oxidoreductase domain-containing protein</fullName>
    </recommendedName>
</protein>
<evidence type="ECO:0000313" key="8">
    <source>
        <dbReference type="Proteomes" id="UP000265427"/>
    </source>
</evidence>
<dbReference type="Proteomes" id="UP000286510">
    <property type="component" value="Unassembled WGS sequence"/>
</dbReference>
<dbReference type="PRINTS" id="PR00069">
    <property type="entry name" value="ALDKETRDTASE"/>
</dbReference>
<evidence type="ECO:0000313" key="7">
    <source>
        <dbReference type="EMBL" id="RHZ38412.1"/>
    </source>
</evidence>
<evidence type="ECO:0000313" key="5">
    <source>
        <dbReference type="EMBL" id="RHY11598.1"/>
    </source>
</evidence>
<dbReference type="InterPro" id="IPR036812">
    <property type="entry name" value="NAD(P)_OxRdtase_dom_sf"/>
</dbReference>
<dbReference type="EMBL" id="QUSZ01005011">
    <property type="protein sequence ID" value="RHY11598.1"/>
    <property type="molecule type" value="Genomic_DNA"/>
</dbReference>
<dbReference type="PIRSF" id="PIRSF000097">
    <property type="entry name" value="AKR"/>
    <property type="match status" value="1"/>
</dbReference>
<comment type="caution">
    <text evidence="5">The sequence shown here is derived from an EMBL/GenBank/DDBJ whole genome shotgun (WGS) entry which is preliminary data.</text>
</comment>
<name>A0A397AZU1_APHAT</name>
<evidence type="ECO:0000313" key="9">
    <source>
        <dbReference type="Proteomes" id="UP000266196"/>
    </source>
</evidence>
<feature type="domain" description="NADP-dependent oxidoreductase" evidence="4">
    <location>
        <begin position="14"/>
        <end position="274"/>
    </location>
</feature>
<dbReference type="Proteomes" id="UP000266196">
    <property type="component" value="Unassembled WGS sequence"/>
</dbReference>
<dbReference type="InterPro" id="IPR023210">
    <property type="entry name" value="NADP_OxRdtase_dom"/>
</dbReference>
<evidence type="ECO:0000256" key="1">
    <source>
        <dbReference type="PIRSR" id="PIRSR000097-1"/>
    </source>
</evidence>
<feature type="active site" description="Proton donor" evidence="1">
    <location>
        <position position="45"/>
    </location>
</feature>
<feature type="binding site" evidence="2">
    <location>
        <position position="107"/>
    </location>
    <ligand>
        <name>substrate</name>
    </ligand>
</feature>
<dbReference type="EMBL" id="QUTF01008685">
    <property type="protein sequence ID" value="RHZ38412.1"/>
    <property type="molecule type" value="Genomic_DNA"/>
</dbReference>
<dbReference type="PANTHER" id="PTHR43827">
    <property type="entry name" value="2,5-DIKETO-D-GLUCONIC ACID REDUCTASE"/>
    <property type="match status" value="1"/>
</dbReference>
<dbReference type="InterPro" id="IPR018170">
    <property type="entry name" value="Aldo/ket_reductase_CS"/>
</dbReference>
<dbReference type="Gene3D" id="3.20.20.100">
    <property type="entry name" value="NADP-dependent oxidoreductase domain"/>
    <property type="match status" value="1"/>
</dbReference>
<dbReference type="EMBL" id="QUTE01008050">
    <property type="protein sequence ID" value="RHZ26569.1"/>
    <property type="molecule type" value="Genomic_DNA"/>
</dbReference>
<evidence type="ECO:0000313" key="6">
    <source>
        <dbReference type="EMBL" id="RHZ26569.1"/>
    </source>
</evidence>
<dbReference type="VEuPathDB" id="FungiDB:H257_08297"/>
<organism evidence="5 8">
    <name type="scientific">Aphanomyces astaci</name>
    <name type="common">Crayfish plague agent</name>
    <dbReference type="NCBI Taxonomy" id="112090"/>
    <lineage>
        <taxon>Eukaryota</taxon>
        <taxon>Sar</taxon>
        <taxon>Stramenopiles</taxon>
        <taxon>Oomycota</taxon>
        <taxon>Saprolegniomycetes</taxon>
        <taxon>Saprolegniales</taxon>
        <taxon>Verrucalvaceae</taxon>
        <taxon>Aphanomyces</taxon>
    </lineage>
</organism>